<dbReference type="Gene3D" id="2.40.128.110">
    <property type="entry name" value="Lipid/polyisoprenoid-binding, YceI-like"/>
    <property type="match status" value="1"/>
</dbReference>
<comment type="similarity">
    <text evidence="1">Belongs to the UPF0312 family.</text>
</comment>
<comment type="caution">
    <text evidence="3">The sequence shown here is derived from an EMBL/GenBank/DDBJ whole genome shotgun (WGS) entry which is preliminary data.</text>
</comment>
<dbReference type="PANTHER" id="PTHR34406">
    <property type="entry name" value="PROTEIN YCEI"/>
    <property type="match status" value="1"/>
</dbReference>
<name>A0A9W6NVP2_9PSEU</name>
<dbReference type="InterPro" id="IPR036761">
    <property type="entry name" value="TTHA0802/YceI-like_sf"/>
</dbReference>
<dbReference type="Proteomes" id="UP001143463">
    <property type="component" value="Unassembled WGS sequence"/>
</dbReference>
<organism evidence="3 4">
    <name type="scientific">Pseudonocardia halophobica</name>
    <dbReference type="NCBI Taxonomy" id="29401"/>
    <lineage>
        <taxon>Bacteria</taxon>
        <taxon>Bacillati</taxon>
        <taxon>Actinomycetota</taxon>
        <taxon>Actinomycetes</taxon>
        <taxon>Pseudonocardiales</taxon>
        <taxon>Pseudonocardiaceae</taxon>
        <taxon>Pseudonocardia</taxon>
    </lineage>
</organism>
<dbReference type="RefSeq" id="WP_037038860.1">
    <property type="nucleotide sequence ID" value="NZ_BAAAUZ010000030.1"/>
</dbReference>
<evidence type="ECO:0000259" key="2">
    <source>
        <dbReference type="SMART" id="SM00867"/>
    </source>
</evidence>
<keyword evidence="4" id="KW-1185">Reference proteome</keyword>
<dbReference type="SMART" id="SM00867">
    <property type="entry name" value="YceI"/>
    <property type="match status" value="1"/>
</dbReference>
<dbReference type="Pfam" id="PF04264">
    <property type="entry name" value="YceI"/>
    <property type="match status" value="1"/>
</dbReference>
<proteinExistence type="inferred from homology"/>
<reference evidence="3" key="1">
    <citation type="journal article" date="2014" name="Int. J. Syst. Evol. Microbiol.">
        <title>Complete genome sequence of Corynebacterium casei LMG S-19264T (=DSM 44701T), isolated from a smear-ripened cheese.</title>
        <authorList>
            <consortium name="US DOE Joint Genome Institute (JGI-PGF)"/>
            <person name="Walter F."/>
            <person name="Albersmeier A."/>
            <person name="Kalinowski J."/>
            <person name="Ruckert C."/>
        </authorList>
    </citation>
    <scope>NUCLEOTIDE SEQUENCE</scope>
    <source>
        <strain evidence="3">VKM Ac-1069</strain>
    </source>
</reference>
<evidence type="ECO:0000256" key="1">
    <source>
        <dbReference type="ARBA" id="ARBA00008812"/>
    </source>
</evidence>
<evidence type="ECO:0000313" key="3">
    <source>
        <dbReference type="EMBL" id="GLL11054.1"/>
    </source>
</evidence>
<gene>
    <name evidence="3" type="ORF">GCM10017577_21950</name>
</gene>
<accession>A0A9W6NVP2</accession>
<evidence type="ECO:0000313" key="4">
    <source>
        <dbReference type="Proteomes" id="UP001143463"/>
    </source>
</evidence>
<dbReference type="PANTHER" id="PTHR34406:SF1">
    <property type="entry name" value="PROTEIN YCEI"/>
    <property type="match status" value="1"/>
</dbReference>
<sequence>MTAATTQIPGYVVGTWDIDQVHSDVSFSVRHMMVSKVKGRIARFGGTIETAERFEDSTVSATLDATSIDTNNEQRDGHIKSADFFETEKYPEWTFVSTGIEADGADYKLNGDLTIKGVTKPVSLYLELGGFGPDAYGGTRAGFTATTTVNRNDFGVDISMPMDGGGVVVGEKVQLTLEIEAVLRTA</sequence>
<dbReference type="InterPro" id="IPR007372">
    <property type="entry name" value="Lipid/polyisoprenoid-bd_YceI"/>
</dbReference>
<protein>
    <submittedName>
        <fullName evidence="3">Polyisoprenoid-binding protein</fullName>
    </submittedName>
</protein>
<dbReference type="SUPFAM" id="SSF101874">
    <property type="entry name" value="YceI-like"/>
    <property type="match status" value="1"/>
</dbReference>
<dbReference type="EMBL" id="BSFQ01000007">
    <property type="protein sequence ID" value="GLL11054.1"/>
    <property type="molecule type" value="Genomic_DNA"/>
</dbReference>
<reference evidence="3" key="2">
    <citation type="submission" date="2023-01" db="EMBL/GenBank/DDBJ databases">
        <authorList>
            <person name="Sun Q."/>
            <person name="Evtushenko L."/>
        </authorList>
    </citation>
    <scope>NUCLEOTIDE SEQUENCE</scope>
    <source>
        <strain evidence="3">VKM Ac-1069</strain>
    </source>
</reference>
<dbReference type="AlphaFoldDB" id="A0A9W6NVP2"/>
<feature type="domain" description="Lipid/polyisoprenoid-binding YceI-like" evidence="2">
    <location>
        <begin position="15"/>
        <end position="182"/>
    </location>
</feature>